<keyword evidence="2" id="KW-0521">NADP</keyword>
<dbReference type="PROSITE" id="PS00061">
    <property type="entry name" value="ADH_SHORT"/>
    <property type="match status" value="1"/>
</dbReference>
<dbReference type="SUPFAM" id="SSF51735">
    <property type="entry name" value="NAD(P)-binding Rossmann-fold domains"/>
    <property type="match status" value="1"/>
</dbReference>
<gene>
    <name evidence="6" type="primary">AYR1_1</name>
    <name evidence="6" type="ORF">LPJ64_005388</name>
</gene>
<dbReference type="FunFam" id="3.40.50.720:FF:000261">
    <property type="entry name" value="NADPH-dependent 1-acyldihydroxyacetone phosphate reductase"/>
    <property type="match status" value="1"/>
</dbReference>
<sequence length="382" mass="41392">MTSETSAMKMPLHQRVVLITGCSSGGIGHYLALEFAMRGFKVYATARNPSKIDPILESHGVINVQIDVMSDDSVNNAVNQVLREAGCIDILVNNAGQICVGPVVEVPMDRAREVFEVNVLGVARVCHAVVPHMMDRRSGIVINIGSVSGYMSTPWVGYYAASKAAVHTLSDALRMEVEPFGVKVVVVAPGSVRSHLVDAHMQRESLLEDGSRYKMAKDAVRARAELSQKEESMDTELFARRVVDLVFKKDGPGRYATFGGNALAAWIAYFLPPRLRDFYLARMFGTSKLKEDLLAESKATAAGVCPVSHRAGSRCPMGHQSRGDRSGSSSSSSSNGSFMARCPVTNPTAWTAAAASATAFAVFYVYRNPDIVDRTLRLLGIK</sequence>
<feature type="compositionally biased region" description="Low complexity" evidence="5">
    <location>
        <begin position="326"/>
        <end position="336"/>
    </location>
</feature>
<dbReference type="GO" id="GO:0005783">
    <property type="term" value="C:endoplasmic reticulum"/>
    <property type="evidence" value="ECO:0007669"/>
    <property type="project" value="TreeGrafter"/>
</dbReference>
<name>A0A9W7XHB1_9FUNG</name>
<dbReference type="Pfam" id="PF00106">
    <property type="entry name" value="adh_short"/>
    <property type="match status" value="1"/>
</dbReference>
<dbReference type="InterPro" id="IPR036291">
    <property type="entry name" value="NAD(P)-bd_dom_sf"/>
</dbReference>
<dbReference type="PANTHER" id="PTHR44169:SF6">
    <property type="entry name" value="NADPH-DEPENDENT 1-ACYLDIHYDROXYACETONE PHOSPHATE REDUCTASE"/>
    <property type="match status" value="1"/>
</dbReference>
<dbReference type="Gene3D" id="3.40.50.720">
    <property type="entry name" value="NAD(P)-binding Rossmann-like Domain"/>
    <property type="match status" value="1"/>
</dbReference>
<dbReference type="AlphaFoldDB" id="A0A9W7XHB1"/>
<evidence type="ECO:0000256" key="2">
    <source>
        <dbReference type="ARBA" id="ARBA00022857"/>
    </source>
</evidence>
<dbReference type="PRINTS" id="PR00081">
    <property type="entry name" value="GDHRDH"/>
</dbReference>
<keyword evidence="3 6" id="KW-0560">Oxidoreductase</keyword>
<organism evidence="6 7">
    <name type="scientific">Coemansia asiatica</name>
    <dbReference type="NCBI Taxonomy" id="1052880"/>
    <lineage>
        <taxon>Eukaryota</taxon>
        <taxon>Fungi</taxon>
        <taxon>Fungi incertae sedis</taxon>
        <taxon>Zoopagomycota</taxon>
        <taxon>Kickxellomycotina</taxon>
        <taxon>Kickxellomycetes</taxon>
        <taxon>Kickxellales</taxon>
        <taxon>Kickxellaceae</taxon>
        <taxon>Coemansia</taxon>
    </lineage>
</organism>
<dbReference type="CDD" id="cd05374">
    <property type="entry name" value="17beta-HSD-like_SDR_c"/>
    <property type="match status" value="1"/>
</dbReference>
<reference evidence="6" key="1">
    <citation type="submission" date="2022-07" db="EMBL/GenBank/DDBJ databases">
        <title>Phylogenomic reconstructions and comparative analyses of Kickxellomycotina fungi.</title>
        <authorList>
            <person name="Reynolds N.K."/>
            <person name="Stajich J.E."/>
            <person name="Barry K."/>
            <person name="Grigoriev I.V."/>
            <person name="Crous P."/>
            <person name="Smith M.E."/>
        </authorList>
    </citation>
    <scope>NUCLEOTIDE SEQUENCE</scope>
    <source>
        <strain evidence="6">NBRC 105413</strain>
    </source>
</reference>
<keyword evidence="7" id="KW-1185">Reference proteome</keyword>
<dbReference type="EC" id="1.1.1.101" evidence="6"/>
<dbReference type="InterPro" id="IPR002347">
    <property type="entry name" value="SDR_fam"/>
</dbReference>
<dbReference type="InterPro" id="IPR020904">
    <property type="entry name" value="Sc_DH/Rdtase_CS"/>
</dbReference>
<dbReference type="GO" id="GO:0000140">
    <property type="term" value="F:acylglycerone-phosphate reductase (NADP+) activity"/>
    <property type="evidence" value="ECO:0007669"/>
    <property type="project" value="UniProtKB-EC"/>
</dbReference>
<evidence type="ECO:0000313" key="7">
    <source>
        <dbReference type="Proteomes" id="UP001145021"/>
    </source>
</evidence>
<dbReference type="PANTHER" id="PTHR44169">
    <property type="entry name" value="NADPH-DEPENDENT 1-ACYLDIHYDROXYACETONE PHOSPHATE REDUCTASE"/>
    <property type="match status" value="1"/>
</dbReference>
<proteinExistence type="inferred from homology"/>
<evidence type="ECO:0000256" key="1">
    <source>
        <dbReference type="ARBA" id="ARBA00006484"/>
    </source>
</evidence>
<dbReference type="EMBL" id="JANBOH010000338">
    <property type="protein sequence ID" value="KAJ1642790.1"/>
    <property type="molecule type" value="Genomic_DNA"/>
</dbReference>
<evidence type="ECO:0000313" key="6">
    <source>
        <dbReference type="EMBL" id="KAJ1642790.1"/>
    </source>
</evidence>
<accession>A0A9W7XHB1</accession>
<evidence type="ECO:0000256" key="5">
    <source>
        <dbReference type="SAM" id="MobiDB-lite"/>
    </source>
</evidence>
<evidence type="ECO:0000256" key="3">
    <source>
        <dbReference type="ARBA" id="ARBA00023002"/>
    </source>
</evidence>
<dbReference type="PRINTS" id="PR00080">
    <property type="entry name" value="SDRFAMILY"/>
</dbReference>
<evidence type="ECO:0000256" key="4">
    <source>
        <dbReference type="RuleBase" id="RU000363"/>
    </source>
</evidence>
<comment type="similarity">
    <text evidence="1 4">Belongs to the short-chain dehydrogenases/reductases (SDR) family.</text>
</comment>
<protein>
    <submittedName>
        <fullName evidence="6">NADPH-dependent 1-acyl dihydroxyacetone phosphate reductase</fullName>
        <ecNumber evidence="6">1.1.1.101</ecNumber>
    </submittedName>
</protein>
<feature type="region of interest" description="Disordered" evidence="5">
    <location>
        <begin position="309"/>
        <end position="336"/>
    </location>
</feature>
<comment type="caution">
    <text evidence="6">The sequence shown here is derived from an EMBL/GenBank/DDBJ whole genome shotgun (WGS) entry which is preliminary data.</text>
</comment>
<dbReference type="Proteomes" id="UP001145021">
    <property type="component" value="Unassembled WGS sequence"/>
</dbReference>